<dbReference type="PANTHER" id="PTHR19353:SF73">
    <property type="entry name" value="FATTY ACID DESATURASE"/>
    <property type="match status" value="1"/>
</dbReference>
<dbReference type="Proteomes" id="UP000216024">
    <property type="component" value="Unassembled WGS sequence"/>
</dbReference>
<dbReference type="EMBL" id="NIBG01000011">
    <property type="protein sequence ID" value="PAB58779.1"/>
    <property type="molecule type" value="Genomic_DNA"/>
</dbReference>
<protein>
    <recommendedName>
        <fullName evidence="2">Fatty acid desaturase domain-containing protein</fullName>
    </recommendedName>
</protein>
<keyword evidence="4" id="KW-1185">Reference proteome</keyword>
<feature type="transmembrane region" description="Helical" evidence="1">
    <location>
        <begin position="21"/>
        <end position="43"/>
    </location>
</feature>
<evidence type="ECO:0000256" key="1">
    <source>
        <dbReference type="SAM" id="Phobius"/>
    </source>
</evidence>
<dbReference type="RefSeq" id="WP_095134133.1">
    <property type="nucleotide sequence ID" value="NZ_NIBG01000011.1"/>
</dbReference>
<evidence type="ECO:0000313" key="3">
    <source>
        <dbReference type="EMBL" id="PAB58779.1"/>
    </source>
</evidence>
<dbReference type="OrthoDB" id="9769653at2"/>
<dbReference type="GO" id="GO:0016717">
    <property type="term" value="F:oxidoreductase activity, acting on paired donors, with oxidation of a pair of donors resulting in the reduction of molecular oxygen to two molecules of water"/>
    <property type="evidence" value="ECO:0007669"/>
    <property type="project" value="TreeGrafter"/>
</dbReference>
<accession>A0A267MGT1</accession>
<name>A0A267MGT1_9FIRM</name>
<comment type="caution">
    <text evidence="3">The sequence shown here is derived from an EMBL/GenBank/DDBJ whole genome shotgun (WGS) entry which is preliminary data.</text>
</comment>
<feature type="transmembrane region" description="Helical" evidence="1">
    <location>
        <begin position="178"/>
        <end position="199"/>
    </location>
</feature>
<feature type="transmembrane region" description="Helical" evidence="1">
    <location>
        <begin position="205"/>
        <end position="225"/>
    </location>
</feature>
<dbReference type="GO" id="GO:0006629">
    <property type="term" value="P:lipid metabolic process"/>
    <property type="evidence" value="ECO:0007669"/>
    <property type="project" value="InterPro"/>
</dbReference>
<dbReference type="AlphaFoldDB" id="A0A267MGT1"/>
<dbReference type="CDD" id="cd03507">
    <property type="entry name" value="Delta12-FADS-like"/>
    <property type="match status" value="1"/>
</dbReference>
<evidence type="ECO:0000259" key="2">
    <source>
        <dbReference type="Pfam" id="PF00487"/>
    </source>
</evidence>
<proteinExistence type="predicted"/>
<dbReference type="InterPro" id="IPR012171">
    <property type="entry name" value="Fatty_acid_desaturase"/>
</dbReference>
<dbReference type="GO" id="GO:0016020">
    <property type="term" value="C:membrane"/>
    <property type="evidence" value="ECO:0007669"/>
    <property type="project" value="TreeGrafter"/>
</dbReference>
<evidence type="ECO:0000313" key="4">
    <source>
        <dbReference type="Proteomes" id="UP000216024"/>
    </source>
</evidence>
<dbReference type="InterPro" id="IPR005804">
    <property type="entry name" value="FA_desaturase_dom"/>
</dbReference>
<feature type="transmembrane region" description="Helical" evidence="1">
    <location>
        <begin position="146"/>
        <end position="166"/>
    </location>
</feature>
<keyword evidence="1" id="KW-0472">Membrane</keyword>
<keyword evidence="1" id="KW-1133">Transmembrane helix</keyword>
<feature type="transmembrane region" description="Helical" evidence="1">
    <location>
        <begin position="49"/>
        <end position="71"/>
    </location>
</feature>
<reference evidence="3 4" key="1">
    <citation type="submission" date="2017-06" db="EMBL/GenBank/DDBJ databases">
        <title>Draft genome sequence of anaerobic fermentative bacterium Anaeromicrobium sediminis DY2726D isolated from West Pacific Ocean sediments.</title>
        <authorList>
            <person name="Zeng X."/>
        </authorList>
    </citation>
    <scope>NUCLEOTIDE SEQUENCE [LARGE SCALE GENOMIC DNA]</scope>
    <source>
        <strain evidence="3 4">DY2726D</strain>
    </source>
</reference>
<keyword evidence="1" id="KW-0812">Transmembrane</keyword>
<sequence length="331" mass="38765">MNLRQWNNYLKKYAKANNKKAVIQIINTLLPYILLMSFSVYLIETQASIITIIPIVLITGGFMVRVFILFHDCTHESFVEAKRWNDILGHIFGIFAFTPYVPWKRDHNIHHGSVGNLDRRGVGDIWTMTVDEYRQGKWYKRGIYRIYRNPIFLFGIAPIFLFAVINRFPRLKASKKEWISCMITNGGIILVSLIFSKIFFLKSYLIAQLLVIAFASSMGVWLFYIQHQFEEVYWMDNEKWNFVDAALSGSTFYKLPLVLEWITGYIGYHHIHHLNAKIPNYHLKECYKGKSELREVKTVTLLSSLPLGLLQLYDEKKELLVSYKQLCKSNV</sequence>
<dbReference type="Pfam" id="PF00487">
    <property type="entry name" value="FA_desaturase"/>
    <property type="match status" value="1"/>
</dbReference>
<gene>
    <name evidence="3" type="ORF">CCE28_12850</name>
</gene>
<feature type="domain" description="Fatty acid desaturase" evidence="2">
    <location>
        <begin position="54"/>
        <end position="288"/>
    </location>
</feature>
<organism evidence="3 4">
    <name type="scientific">Anaeromicrobium sediminis</name>
    <dbReference type="NCBI Taxonomy" id="1478221"/>
    <lineage>
        <taxon>Bacteria</taxon>
        <taxon>Bacillati</taxon>
        <taxon>Bacillota</taxon>
        <taxon>Clostridia</taxon>
        <taxon>Peptostreptococcales</taxon>
        <taxon>Thermotaleaceae</taxon>
        <taxon>Anaeromicrobium</taxon>
    </lineage>
</organism>
<dbReference type="PANTHER" id="PTHR19353">
    <property type="entry name" value="FATTY ACID DESATURASE 2"/>
    <property type="match status" value="1"/>
</dbReference>